<feature type="transmembrane region" description="Helical" evidence="1">
    <location>
        <begin position="83"/>
        <end position="101"/>
    </location>
</feature>
<evidence type="ECO:0000256" key="1">
    <source>
        <dbReference type="SAM" id="Phobius"/>
    </source>
</evidence>
<comment type="caution">
    <text evidence="2">The sequence shown here is derived from an EMBL/GenBank/DDBJ whole genome shotgun (WGS) entry which is preliminary data.</text>
</comment>
<feature type="transmembrane region" description="Helical" evidence="1">
    <location>
        <begin position="20"/>
        <end position="41"/>
    </location>
</feature>
<accession>A0ABP9XL58</accession>
<keyword evidence="1" id="KW-1133">Transmembrane helix</keyword>
<dbReference type="PANTHER" id="PTHR34391">
    <property type="entry name" value="UPF0658 GOLGI APPARATUS MEMBRANE PROTEIN C1952.10C-RELATED"/>
    <property type="match status" value="1"/>
</dbReference>
<feature type="transmembrane region" description="Helical" evidence="1">
    <location>
        <begin position="207"/>
        <end position="227"/>
    </location>
</feature>
<feature type="transmembrane region" description="Helical" evidence="1">
    <location>
        <begin position="160"/>
        <end position="186"/>
    </location>
</feature>
<feature type="transmembrane region" description="Helical" evidence="1">
    <location>
        <begin position="108"/>
        <end position="127"/>
    </location>
</feature>
<organism evidence="2 3">
    <name type="scientific">Helicostylum pulchrum</name>
    <dbReference type="NCBI Taxonomy" id="562976"/>
    <lineage>
        <taxon>Eukaryota</taxon>
        <taxon>Fungi</taxon>
        <taxon>Fungi incertae sedis</taxon>
        <taxon>Mucoromycota</taxon>
        <taxon>Mucoromycotina</taxon>
        <taxon>Mucoromycetes</taxon>
        <taxon>Mucorales</taxon>
        <taxon>Mucorineae</taxon>
        <taxon>Mucoraceae</taxon>
        <taxon>Helicostylum</taxon>
    </lineage>
</organism>
<dbReference type="InterPro" id="IPR040410">
    <property type="entry name" value="UPF0658_Golgi"/>
</dbReference>
<dbReference type="EMBL" id="BAABUJ010000005">
    <property type="protein sequence ID" value="GAA5795542.1"/>
    <property type="molecule type" value="Genomic_DNA"/>
</dbReference>
<keyword evidence="3" id="KW-1185">Reference proteome</keyword>
<evidence type="ECO:0000313" key="2">
    <source>
        <dbReference type="EMBL" id="GAA5795542.1"/>
    </source>
</evidence>
<keyword evidence="1" id="KW-0812">Transmembrane</keyword>
<protein>
    <submittedName>
        <fullName evidence="2">Uncharacterized protein</fullName>
    </submittedName>
</protein>
<feature type="transmembrane region" description="Helical" evidence="1">
    <location>
        <begin position="270"/>
        <end position="292"/>
    </location>
</feature>
<sequence length="361" mass="41139">MVTTAKIVERIKQSRWTKLYVASACFQGLTIIILQATIAYFNTAQINKGLQSDEIAGYPLTVTEAESISQAINRLGRIKWENIAFIGFQCWFVAMAFDATVYQNAAEVIALAVMNFACAVFGALEVIDGKKWLKILNEVRDKYNVPINTAPIRTAFYVEIVLSVMVGIFALWFLYLSFKVVIEFGWTNYKKIGADLAIQRMYQTSQFFVLALKIDIFIEFLVSVFYLIQFALDEEFNSWITYVFVVITILMLPMLYFGRIALASESYIKMGVFITFQLIVMFQLVLVADNAMGLDNHWYIWICFVILGMIVAVGTALLASKCMYNFGKGLKPFIQRGAEKIELMKQRDAEEQAGRWAIEDD</sequence>
<dbReference type="PANTHER" id="PTHR34391:SF2">
    <property type="entry name" value="TRP C-TERMINAL DOMAIN-CONTAINING PROTEIN"/>
    <property type="match status" value="1"/>
</dbReference>
<proteinExistence type="predicted"/>
<keyword evidence="1" id="KW-0472">Membrane</keyword>
<name>A0ABP9XL58_9FUNG</name>
<feature type="transmembrane region" description="Helical" evidence="1">
    <location>
        <begin position="298"/>
        <end position="319"/>
    </location>
</feature>
<feature type="transmembrane region" description="Helical" evidence="1">
    <location>
        <begin position="239"/>
        <end position="258"/>
    </location>
</feature>
<gene>
    <name evidence="2" type="ORF">HPULCUR_000901</name>
</gene>
<dbReference type="Proteomes" id="UP001476247">
    <property type="component" value="Unassembled WGS sequence"/>
</dbReference>
<evidence type="ECO:0000313" key="3">
    <source>
        <dbReference type="Proteomes" id="UP001476247"/>
    </source>
</evidence>
<reference evidence="2 3" key="1">
    <citation type="submission" date="2024-04" db="EMBL/GenBank/DDBJ databases">
        <title>genome sequences of Mucor flavus KT1a and Helicostylum pulchrum KT1b strains isolation_sourced from the surface of a dry-aged beef.</title>
        <authorList>
            <person name="Toyotome T."/>
            <person name="Hosono M."/>
            <person name="Torimaru M."/>
            <person name="Fukuda K."/>
            <person name="Mikami N."/>
        </authorList>
    </citation>
    <scope>NUCLEOTIDE SEQUENCE [LARGE SCALE GENOMIC DNA]</scope>
    <source>
        <strain evidence="2 3">KT1b</strain>
    </source>
</reference>